<keyword evidence="2" id="KW-1185">Reference proteome</keyword>
<proteinExistence type="predicted"/>
<sequence length="111" mass="12002">MNQNFHPAKATSSARAITAHQAVENSPTLARLAELVRESSARLEAIESLIPETLRPAVKAGPIDGETWCLLVNGNAAAAKLRQLTPLIQSRLLGKGWKVTSIRLKILIAKK</sequence>
<evidence type="ECO:0000313" key="2">
    <source>
        <dbReference type="Proteomes" id="UP001596270"/>
    </source>
</evidence>
<protein>
    <recommendedName>
        <fullName evidence="3">DUF721 domain-containing protein</fullName>
    </recommendedName>
</protein>
<name>A0ABW1U720_9BURK</name>
<evidence type="ECO:0008006" key="3">
    <source>
        <dbReference type="Google" id="ProtNLM"/>
    </source>
</evidence>
<accession>A0ABW1U720</accession>
<dbReference type="Proteomes" id="UP001596270">
    <property type="component" value="Unassembled WGS sequence"/>
</dbReference>
<gene>
    <name evidence="1" type="ORF">ACFQND_26600</name>
</gene>
<dbReference type="EMBL" id="JBHSRS010000084">
    <property type="protein sequence ID" value="MFC6284812.1"/>
    <property type="molecule type" value="Genomic_DNA"/>
</dbReference>
<organism evidence="1 2">
    <name type="scientific">Polaromonas aquatica</name>
    <dbReference type="NCBI Taxonomy" id="332657"/>
    <lineage>
        <taxon>Bacteria</taxon>
        <taxon>Pseudomonadati</taxon>
        <taxon>Pseudomonadota</taxon>
        <taxon>Betaproteobacteria</taxon>
        <taxon>Burkholderiales</taxon>
        <taxon>Comamonadaceae</taxon>
        <taxon>Polaromonas</taxon>
    </lineage>
</organism>
<evidence type="ECO:0000313" key="1">
    <source>
        <dbReference type="EMBL" id="MFC6284812.1"/>
    </source>
</evidence>
<reference evidence="2" key="1">
    <citation type="journal article" date="2019" name="Int. J. Syst. Evol. Microbiol.">
        <title>The Global Catalogue of Microorganisms (GCM) 10K type strain sequencing project: providing services to taxonomists for standard genome sequencing and annotation.</title>
        <authorList>
            <consortium name="The Broad Institute Genomics Platform"/>
            <consortium name="The Broad Institute Genome Sequencing Center for Infectious Disease"/>
            <person name="Wu L."/>
            <person name="Ma J."/>
        </authorList>
    </citation>
    <scope>NUCLEOTIDE SEQUENCE [LARGE SCALE GENOMIC DNA]</scope>
    <source>
        <strain evidence="2">CCUG 39402</strain>
    </source>
</reference>
<comment type="caution">
    <text evidence="1">The sequence shown here is derived from an EMBL/GenBank/DDBJ whole genome shotgun (WGS) entry which is preliminary data.</text>
</comment>